<comment type="caution">
    <text evidence="1">The sequence shown here is derived from an EMBL/GenBank/DDBJ whole genome shotgun (WGS) entry which is preliminary data.</text>
</comment>
<sequence length="78" mass="9149">MQLARKVDGCKDSKRTIKTRLWQGPLGKRNVGRPAKRWADDIIKIAERAWMNLGKDREIWKEKEEAFTQTGSTYQEDN</sequence>
<dbReference type="OrthoDB" id="8193815at2759"/>
<evidence type="ECO:0000313" key="1">
    <source>
        <dbReference type="EMBL" id="GBP53407.1"/>
    </source>
</evidence>
<dbReference type="EMBL" id="BGZK01000624">
    <property type="protein sequence ID" value="GBP53407.1"/>
    <property type="molecule type" value="Genomic_DNA"/>
</dbReference>
<proteinExistence type="predicted"/>
<organism evidence="1 2">
    <name type="scientific">Eumeta variegata</name>
    <name type="common">Bagworm moth</name>
    <name type="synonym">Eumeta japonica</name>
    <dbReference type="NCBI Taxonomy" id="151549"/>
    <lineage>
        <taxon>Eukaryota</taxon>
        <taxon>Metazoa</taxon>
        <taxon>Ecdysozoa</taxon>
        <taxon>Arthropoda</taxon>
        <taxon>Hexapoda</taxon>
        <taxon>Insecta</taxon>
        <taxon>Pterygota</taxon>
        <taxon>Neoptera</taxon>
        <taxon>Endopterygota</taxon>
        <taxon>Lepidoptera</taxon>
        <taxon>Glossata</taxon>
        <taxon>Ditrysia</taxon>
        <taxon>Tineoidea</taxon>
        <taxon>Psychidae</taxon>
        <taxon>Oiketicinae</taxon>
        <taxon>Eumeta</taxon>
    </lineage>
</organism>
<keyword evidence="2" id="KW-1185">Reference proteome</keyword>
<evidence type="ECO:0000313" key="2">
    <source>
        <dbReference type="Proteomes" id="UP000299102"/>
    </source>
</evidence>
<protein>
    <submittedName>
        <fullName evidence="1">Uncharacterized protein</fullName>
    </submittedName>
</protein>
<name>A0A4C1WTF2_EUMVA</name>
<accession>A0A4C1WTF2</accession>
<reference evidence="1 2" key="1">
    <citation type="journal article" date="2019" name="Commun. Biol.">
        <title>The bagworm genome reveals a unique fibroin gene that provides high tensile strength.</title>
        <authorList>
            <person name="Kono N."/>
            <person name="Nakamura H."/>
            <person name="Ohtoshi R."/>
            <person name="Tomita M."/>
            <person name="Numata K."/>
            <person name="Arakawa K."/>
        </authorList>
    </citation>
    <scope>NUCLEOTIDE SEQUENCE [LARGE SCALE GENOMIC DNA]</scope>
</reference>
<dbReference type="AlphaFoldDB" id="A0A4C1WTF2"/>
<gene>
    <name evidence="1" type="ORF">EVAR_48159_1</name>
</gene>
<dbReference type="Proteomes" id="UP000299102">
    <property type="component" value="Unassembled WGS sequence"/>
</dbReference>